<dbReference type="Gene3D" id="3.10.10.10">
    <property type="entry name" value="HIV Type 1 Reverse Transcriptase, subunit A, domain 1"/>
    <property type="match status" value="1"/>
</dbReference>
<dbReference type="PANTHER" id="PTHR37984:SF11">
    <property type="entry name" value="INTEGRASE CATALYTIC DOMAIN-CONTAINING PROTEIN"/>
    <property type="match status" value="1"/>
</dbReference>
<dbReference type="OrthoDB" id="9950135at2759"/>
<sequence>GRHSDIIAIFVLMIIVWKFVLTRGGHVMSVFYYMPTARDSSEDEYCYGARFDEDVIKFVNEKTPKTRNYLQVWSTIKGDHGSLLGYPTSIELDLIAVLNNITDSHLKNENLFKGIGKLRDTTRRTPFHLRDKVANEIEKLLKEDVIEKVEDTPTPWRHQMPTIDELINDLNRAKVFSKLDLRAGYHQLELHEDSRYITTFSTHIGLYRYKRLNFGICSASEIFQEAIHNVIHDIPGAKNIADDIIIFGTNQKQHDIALEATLQRLEKKGLTLNREKCEFNKDEVEFFGLVFNASGVSPDPKKVDSLKKTQAPVNVSEVKSFLADTIIAYFDPSKEIEIIVDASPVGLGAMLEQDGRIPYKFSIEYRPGEKNPADYMSRHPDASEAKATSREQKFAEHYVNFIAETSTFPAMSLEEVKSATSQDKTLMKAIDCATKQSKNCLACQTTYAGPERMEPLNMSEMPEKAWENLSMDFCGPLPTGEYLLVIVDEYSRYPVVEITKSVSANATVPVVDKVLSIFGCPQVIKTDNGSPFNSNSFAHFASYSGFTHRRITPQTEIEHEARRNDNRAKTNMKRYADTRKHATPCDLKPLRQRQKEEKTNRKEMKNAYCHDSSPCIIISYNPFLKNDSKQHDRLNQDQARELMILQGNGLKNMPGHVYSGLKNMPGHDHIGLSIDVLAPQRLYNDKTLQSSTVKR</sequence>
<dbReference type="Proteomes" id="UP001152795">
    <property type="component" value="Unassembled WGS sequence"/>
</dbReference>
<evidence type="ECO:0000313" key="1">
    <source>
        <dbReference type="EMBL" id="CAB4028246.1"/>
    </source>
</evidence>
<dbReference type="InterPro" id="IPR043502">
    <property type="entry name" value="DNA/RNA_pol_sf"/>
</dbReference>
<feature type="non-terminal residue" evidence="1">
    <location>
        <position position="1"/>
    </location>
</feature>
<dbReference type="CDD" id="cd01647">
    <property type="entry name" value="RT_LTR"/>
    <property type="match status" value="1"/>
</dbReference>
<dbReference type="AlphaFoldDB" id="A0A7D9JF11"/>
<dbReference type="SUPFAM" id="SSF53098">
    <property type="entry name" value="Ribonuclease H-like"/>
    <property type="match status" value="1"/>
</dbReference>
<dbReference type="InterPro" id="IPR050951">
    <property type="entry name" value="Retrovirus_Pol_polyprotein"/>
</dbReference>
<name>A0A7D9JF11_PARCT</name>
<dbReference type="GO" id="GO:0015074">
    <property type="term" value="P:DNA integration"/>
    <property type="evidence" value="ECO:0007669"/>
    <property type="project" value="InterPro"/>
</dbReference>
<dbReference type="SUPFAM" id="SSF56672">
    <property type="entry name" value="DNA/RNA polymerases"/>
    <property type="match status" value="1"/>
</dbReference>
<reference evidence="1" key="1">
    <citation type="submission" date="2020-04" db="EMBL/GenBank/DDBJ databases">
        <authorList>
            <person name="Alioto T."/>
            <person name="Alioto T."/>
            <person name="Gomez Garrido J."/>
        </authorList>
    </citation>
    <scope>NUCLEOTIDE SEQUENCE</scope>
    <source>
        <strain evidence="1">A484AB</strain>
    </source>
</reference>
<gene>
    <name evidence="1" type="ORF">PACLA_8A055264</name>
</gene>
<organism evidence="1 2">
    <name type="scientific">Paramuricea clavata</name>
    <name type="common">Red gorgonian</name>
    <name type="synonym">Violescent sea-whip</name>
    <dbReference type="NCBI Taxonomy" id="317549"/>
    <lineage>
        <taxon>Eukaryota</taxon>
        <taxon>Metazoa</taxon>
        <taxon>Cnidaria</taxon>
        <taxon>Anthozoa</taxon>
        <taxon>Octocorallia</taxon>
        <taxon>Malacalcyonacea</taxon>
        <taxon>Plexauridae</taxon>
        <taxon>Paramuricea</taxon>
    </lineage>
</organism>
<keyword evidence="2" id="KW-1185">Reference proteome</keyword>
<dbReference type="PANTHER" id="PTHR37984">
    <property type="entry name" value="PROTEIN CBG26694"/>
    <property type="match status" value="1"/>
</dbReference>
<dbReference type="Gene3D" id="3.30.70.270">
    <property type="match status" value="1"/>
</dbReference>
<dbReference type="Gene3D" id="3.30.420.10">
    <property type="entry name" value="Ribonuclease H-like superfamily/Ribonuclease H"/>
    <property type="match status" value="1"/>
</dbReference>
<dbReference type="PROSITE" id="PS50994">
    <property type="entry name" value="INTEGRASE"/>
    <property type="match status" value="1"/>
</dbReference>
<dbReference type="PROSITE" id="PS50878">
    <property type="entry name" value="RT_POL"/>
    <property type="match status" value="1"/>
</dbReference>
<dbReference type="InterPro" id="IPR012337">
    <property type="entry name" value="RNaseH-like_sf"/>
</dbReference>
<dbReference type="EMBL" id="CACRXK020015349">
    <property type="protein sequence ID" value="CAB4028246.1"/>
    <property type="molecule type" value="Genomic_DNA"/>
</dbReference>
<dbReference type="InterPro" id="IPR000477">
    <property type="entry name" value="RT_dom"/>
</dbReference>
<evidence type="ECO:0000313" key="2">
    <source>
        <dbReference type="Proteomes" id="UP001152795"/>
    </source>
</evidence>
<dbReference type="GO" id="GO:0003676">
    <property type="term" value="F:nucleic acid binding"/>
    <property type="evidence" value="ECO:0007669"/>
    <property type="project" value="InterPro"/>
</dbReference>
<comment type="caution">
    <text evidence="1">The sequence shown here is derived from an EMBL/GenBank/DDBJ whole genome shotgun (WGS) entry which is preliminary data.</text>
</comment>
<dbReference type="InterPro" id="IPR001584">
    <property type="entry name" value="Integrase_cat-core"/>
</dbReference>
<dbReference type="InterPro" id="IPR036397">
    <property type="entry name" value="RNaseH_sf"/>
</dbReference>
<protein>
    <submittedName>
        <fullName evidence="1">Transposon Ty3-I Gag-Pol poly</fullName>
    </submittedName>
</protein>
<dbReference type="Pfam" id="PF00078">
    <property type="entry name" value="RVT_1"/>
    <property type="match status" value="1"/>
</dbReference>
<feature type="non-terminal residue" evidence="1">
    <location>
        <position position="695"/>
    </location>
</feature>
<accession>A0A7D9JF11</accession>
<dbReference type="InterPro" id="IPR043128">
    <property type="entry name" value="Rev_trsase/Diguanyl_cyclase"/>
</dbReference>
<dbReference type="Pfam" id="PF00665">
    <property type="entry name" value="rve"/>
    <property type="match status" value="1"/>
</dbReference>
<proteinExistence type="predicted"/>